<protein>
    <submittedName>
        <fullName evidence="1">Uncharacterized protein</fullName>
    </submittedName>
</protein>
<accession>A0A8I1ECC0</accession>
<dbReference type="EMBL" id="JAEHTE010000001">
    <property type="protein sequence ID" value="MBI6882679.1"/>
    <property type="molecule type" value="Genomic_DNA"/>
</dbReference>
<evidence type="ECO:0000313" key="2">
    <source>
        <dbReference type="Proteomes" id="UP000637061"/>
    </source>
</evidence>
<comment type="caution">
    <text evidence="1">The sequence shown here is derived from an EMBL/GenBank/DDBJ whole genome shotgun (WGS) entry which is preliminary data.</text>
</comment>
<name>A0A8I1ECC0_PSEPU</name>
<sequence>MTFYECLMECASNQELVDQFNRLTGRKVGIADMRTPLDKMIDQASGYQDTLTLKCEDDLRAFIDFCHEAVWVRLPRTA</sequence>
<evidence type="ECO:0000313" key="1">
    <source>
        <dbReference type="EMBL" id="MBI6882679.1"/>
    </source>
</evidence>
<dbReference type="RefSeq" id="WP_198746289.1">
    <property type="nucleotide sequence ID" value="NZ_JAEHTE010000001.1"/>
</dbReference>
<dbReference type="Proteomes" id="UP000637061">
    <property type="component" value="Unassembled WGS sequence"/>
</dbReference>
<reference evidence="1" key="1">
    <citation type="submission" date="2020-12" db="EMBL/GenBank/DDBJ databases">
        <title>Enhanced detection system for hospital associated transmission using whole genome sequencing surveillance.</title>
        <authorList>
            <person name="Harrison L.H."/>
            <person name="Van Tyne D."/>
            <person name="Marsh J.W."/>
            <person name="Griffith M.P."/>
            <person name="Snyder D.J."/>
            <person name="Cooper V.S."/>
            <person name="Mustapha M."/>
        </authorList>
    </citation>
    <scope>NUCLEOTIDE SEQUENCE</scope>
    <source>
        <strain evidence="1">PSB00042</strain>
    </source>
</reference>
<proteinExistence type="predicted"/>
<gene>
    <name evidence="1" type="ORF">JEU22_02030</name>
</gene>
<dbReference type="AlphaFoldDB" id="A0A8I1ECC0"/>
<organism evidence="1 2">
    <name type="scientific">Pseudomonas putida</name>
    <name type="common">Arthrobacter siderocapsulatus</name>
    <dbReference type="NCBI Taxonomy" id="303"/>
    <lineage>
        <taxon>Bacteria</taxon>
        <taxon>Pseudomonadati</taxon>
        <taxon>Pseudomonadota</taxon>
        <taxon>Gammaproteobacteria</taxon>
        <taxon>Pseudomonadales</taxon>
        <taxon>Pseudomonadaceae</taxon>
        <taxon>Pseudomonas</taxon>
    </lineage>
</organism>